<feature type="compositionally biased region" description="Polar residues" evidence="6">
    <location>
        <begin position="133"/>
        <end position="144"/>
    </location>
</feature>
<comment type="cofactor">
    <cofactor evidence="1">
        <name>Mn(2+)</name>
        <dbReference type="ChEBI" id="CHEBI:29035"/>
    </cofactor>
</comment>
<dbReference type="InterPro" id="IPR054708">
    <property type="entry name" value="MTPAP-like_central"/>
</dbReference>
<sequence length="1177" mass="137036">MASSTVQPDMNVKNLTEEQPKQQQSSNSTTVQQRFNNSNKKKKNKKVRKLKVNLNQPLVSSSDSNNQNILQAVNLNSTIGSNEKSIDNEKPKKTPKKLKTEKKAEKSTNNLNQLSSLSSSISLKKNSPPIEQPKSNQSSIPNAQNDQAVNLNSNLCFNIMSKKSKVVLAKSGKVNMNKSKNYPNKVYQSSNLKSVPDLNLNKNVKPLLEQSNSGTNPFSTNLPSTSSKVVSKNTTKPANETRKKFKILKRLHSYLRNPNLPLDFLFNKKFVKIQNNDSFESKFLCDIITSQMQNLSKQLDKNNFNYLDMVSKQSETFCYDSNRVKELIKLPNLFTSESIENFEKVLLKYERIHPPEILKIRGIIDDLLFKKSLQKRFCENELCLEMITCRKIDSGKLHGKVKACSTFEKQLKIFIDEIALPLSEIKHRNQLINAFEEKIQCIFSEESNFLEFKLFIFGSLANGLATIDSDLDIVIQFANLKQIKLDFETCIHILRCIKKILTNRFNFHGNLCQGLLVIHSKRCPILKMDFSLICPDFANQVKFPIQYNKCDLSISSIYGVYNSRLLKFLTEFEPRFYQMTMLLKYWAKQNGLINTEAFSSYAFTMMIIFYLQTESILPSISHLQNLARDHSMQEILIDGYHFEFCDQPELIQLSQINERSIEELVLGFFNYYNEFKYGIDAICPRLGSIVSRVKLFNEKRKANLKEKFRNSAIVIEDPFVLEHNCGSIFQNLYMEKWLRVLKQVLKYLSDSPIYCIAILTDQSRFDLAPPKDEWIQFKDSLKYAIFEWNKKSHNESINEPTLIPKVFHYKKFDIKMIRKHVLQIEEPSKQIETLISLIKLPESIRESRIQWIGSLQHELNSNFYLSQYEPKIVPFGSHSSDLSLINSDLNLNLDFSKINKSWNLYKLSYSLLETLLINQIRLDIRKMQIRKPTQSLVQLTWKEDKDISYNQLELTIINQFVEKQSKWINILCQIEPRFYQMTLVLKFWAKQTEIMAPKDRQTVKMTGYALTLLIIYFLQNVENPILCSYEEMSSLLSFNDVFENSNEEEIQIDSIDSNDENITNEQDLLSYKNSTNKTSTEQLLVDFFKFYQQFPYDLQVVCPRFGSNTELAEKLYNEKKLTSTKTDKVVIEDPIEKTNYGFRGPSFLKWKSVIDRYFNYKLTPMNVVDKLIDPNLW</sequence>
<dbReference type="GO" id="GO:0050265">
    <property type="term" value="F:RNA uridylyltransferase activity"/>
    <property type="evidence" value="ECO:0007669"/>
    <property type="project" value="TreeGrafter"/>
</dbReference>
<feature type="compositionally biased region" description="Low complexity" evidence="6">
    <location>
        <begin position="107"/>
        <end position="127"/>
    </location>
</feature>
<dbReference type="InterPro" id="IPR002058">
    <property type="entry name" value="PAP_assoc"/>
</dbReference>
<dbReference type="SUPFAM" id="SSF81301">
    <property type="entry name" value="Nucleotidyltransferase"/>
    <property type="match status" value="2"/>
</dbReference>
<feature type="domain" description="PAP-associated" evidence="7">
    <location>
        <begin position="1082"/>
        <end position="1139"/>
    </location>
</feature>
<evidence type="ECO:0000259" key="8">
    <source>
        <dbReference type="Pfam" id="PF22600"/>
    </source>
</evidence>
<comment type="cofactor">
    <cofactor evidence="2">
        <name>Mg(2+)</name>
        <dbReference type="ChEBI" id="CHEBI:18420"/>
    </cofactor>
</comment>
<evidence type="ECO:0000256" key="5">
    <source>
        <dbReference type="ARBA" id="ARBA00022842"/>
    </source>
</evidence>
<evidence type="ECO:0000256" key="3">
    <source>
        <dbReference type="ARBA" id="ARBA00022679"/>
    </source>
</evidence>
<evidence type="ECO:0000256" key="4">
    <source>
        <dbReference type="ARBA" id="ARBA00022723"/>
    </source>
</evidence>
<keyword evidence="10" id="KW-1185">Reference proteome</keyword>
<feature type="region of interest" description="Disordered" evidence="6">
    <location>
        <begin position="1"/>
        <end position="50"/>
    </location>
</feature>
<dbReference type="Pfam" id="PF03828">
    <property type="entry name" value="PAP_assoc"/>
    <property type="match status" value="2"/>
</dbReference>
<evidence type="ECO:0000256" key="6">
    <source>
        <dbReference type="SAM" id="MobiDB-lite"/>
    </source>
</evidence>
<evidence type="ECO:0000259" key="7">
    <source>
        <dbReference type="Pfam" id="PF03828"/>
    </source>
</evidence>
<dbReference type="Proteomes" id="UP001142055">
    <property type="component" value="Chromosome 2"/>
</dbReference>
<accession>A0A9Q0RNG0</accession>
<dbReference type="EMBL" id="JAPWDV010000002">
    <property type="protein sequence ID" value="KAJ6220671.1"/>
    <property type="molecule type" value="Genomic_DNA"/>
</dbReference>
<dbReference type="CDD" id="cd05402">
    <property type="entry name" value="NT_PAP_TUTase"/>
    <property type="match status" value="1"/>
</dbReference>
<dbReference type="GO" id="GO:0046872">
    <property type="term" value="F:metal ion binding"/>
    <property type="evidence" value="ECO:0007669"/>
    <property type="project" value="UniProtKB-KW"/>
</dbReference>
<dbReference type="InterPro" id="IPR043519">
    <property type="entry name" value="NT_sf"/>
</dbReference>
<protein>
    <submittedName>
        <fullName evidence="9">Uncharacterized protein</fullName>
    </submittedName>
</protein>
<comment type="caution">
    <text evidence="9">The sequence shown here is derived from an EMBL/GenBank/DDBJ whole genome shotgun (WGS) entry which is preliminary data.</text>
</comment>
<feature type="compositionally biased region" description="Low complexity" evidence="6">
    <location>
        <begin position="22"/>
        <end position="38"/>
    </location>
</feature>
<feature type="region of interest" description="Disordered" evidence="6">
    <location>
        <begin position="81"/>
        <end position="144"/>
    </location>
</feature>
<proteinExistence type="predicted"/>
<keyword evidence="5" id="KW-0460">Magnesium</keyword>
<dbReference type="PANTHER" id="PTHR12271:SF66">
    <property type="entry name" value="TERMINAL URIDYLYLTRANSFERASE TAILOR"/>
    <property type="match status" value="1"/>
</dbReference>
<dbReference type="SUPFAM" id="SSF81631">
    <property type="entry name" value="PAP/OAS1 substrate-binding domain"/>
    <property type="match status" value="2"/>
</dbReference>
<dbReference type="AlphaFoldDB" id="A0A9Q0RNG0"/>
<feature type="compositionally biased region" description="Low complexity" evidence="6">
    <location>
        <begin position="224"/>
        <end position="236"/>
    </location>
</feature>
<evidence type="ECO:0000256" key="1">
    <source>
        <dbReference type="ARBA" id="ARBA00001936"/>
    </source>
</evidence>
<feature type="domain" description="Poly(A) RNA polymerase mitochondrial-like central palm" evidence="8">
    <location>
        <begin position="408"/>
        <end position="568"/>
    </location>
</feature>
<evidence type="ECO:0000313" key="10">
    <source>
        <dbReference type="Proteomes" id="UP001142055"/>
    </source>
</evidence>
<dbReference type="Gene3D" id="1.10.1410.10">
    <property type="match status" value="2"/>
</dbReference>
<evidence type="ECO:0000313" key="9">
    <source>
        <dbReference type="EMBL" id="KAJ6220671.1"/>
    </source>
</evidence>
<dbReference type="PANTHER" id="PTHR12271">
    <property type="entry name" value="POLY A POLYMERASE CID PAP -RELATED"/>
    <property type="match status" value="1"/>
</dbReference>
<dbReference type="Pfam" id="PF22600">
    <property type="entry name" value="MTPAP-like_central"/>
    <property type="match status" value="1"/>
</dbReference>
<keyword evidence="3" id="KW-0808">Transferase</keyword>
<keyword evidence="4" id="KW-0479">Metal-binding</keyword>
<feature type="compositionally biased region" description="Polar residues" evidence="6">
    <location>
        <begin position="209"/>
        <end position="223"/>
    </location>
</feature>
<feature type="domain" description="PAP-associated" evidence="7">
    <location>
        <begin position="663"/>
        <end position="723"/>
    </location>
</feature>
<reference evidence="9" key="1">
    <citation type="submission" date="2022-12" db="EMBL/GenBank/DDBJ databases">
        <title>Genome assemblies of Blomia tropicalis.</title>
        <authorList>
            <person name="Cui Y."/>
        </authorList>
    </citation>
    <scope>NUCLEOTIDE SEQUENCE</scope>
    <source>
        <tissue evidence="9">Adult mites</tissue>
    </source>
</reference>
<feature type="compositionally biased region" description="Basic residues" evidence="6">
    <location>
        <begin position="39"/>
        <end position="50"/>
    </location>
</feature>
<organism evidence="9 10">
    <name type="scientific">Blomia tropicalis</name>
    <name type="common">Mite</name>
    <dbReference type="NCBI Taxonomy" id="40697"/>
    <lineage>
        <taxon>Eukaryota</taxon>
        <taxon>Metazoa</taxon>
        <taxon>Ecdysozoa</taxon>
        <taxon>Arthropoda</taxon>
        <taxon>Chelicerata</taxon>
        <taxon>Arachnida</taxon>
        <taxon>Acari</taxon>
        <taxon>Acariformes</taxon>
        <taxon>Sarcoptiformes</taxon>
        <taxon>Astigmata</taxon>
        <taxon>Glycyphagoidea</taxon>
        <taxon>Echimyopodidae</taxon>
        <taxon>Blomia</taxon>
    </lineage>
</organism>
<name>A0A9Q0RNG0_BLOTA</name>
<dbReference type="Gene3D" id="3.30.460.10">
    <property type="entry name" value="Beta Polymerase, domain 2"/>
    <property type="match status" value="1"/>
</dbReference>
<evidence type="ECO:0000256" key="2">
    <source>
        <dbReference type="ARBA" id="ARBA00001946"/>
    </source>
</evidence>
<feature type="region of interest" description="Disordered" evidence="6">
    <location>
        <begin position="207"/>
        <end position="236"/>
    </location>
</feature>
<dbReference type="GO" id="GO:1990817">
    <property type="term" value="F:poly(A) RNA polymerase activity"/>
    <property type="evidence" value="ECO:0007669"/>
    <property type="project" value="UniProtKB-ARBA"/>
</dbReference>
<gene>
    <name evidence="9" type="ORF">RDWZM_006483</name>
</gene>
<dbReference type="GO" id="GO:0031123">
    <property type="term" value="P:RNA 3'-end processing"/>
    <property type="evidence" value="ECO:0007669"/>
    <property type="project" value="TreeGrafter"/>
</dbReference>